<protein>
    <submittedName>
        <fullName evidence="3">Amidohydrolase</fullName>
    </submittedName>
</protein>
<dbReference type="EMBL" id="CP030280">
    <property type="protein sequence ID" value="AWY99315.1"/>
    <property type="molecule type" value="Genomic_DNA"/>
</dbReference>
<evidence type="ECO:0000256" key="1">
    <source>
        <dbReference type="ARBA" id="ARBA00023239"/>
    </source>
</evidence>
<dbReference type="Gene3D" id="3.20.20.140">
    <property type="entry name" value="Metal-dependent hydrolases"/>
    <property type="match status" value="1"/>
</dbReference>
<dbReference type="RefSeq" id="WP_111920756.1">
    <property type="nucleotide sequence ID" value="NZ_CAUWHR010000015.1"/>
</dbReference>
<dbReference type="InterPro" id="IPR032466">
    <property type="entry name" value="Metal_Hydrolase"/>
</dbReference>
<reference evidence="4" key="1">
    <citation type="submission" date="2018-06" db="EMBL/GenBank/DDBJ databases">
        <title>Description of Blautia argi sp. nov., a new anaerobic isolated from dog feces.</title>
        <authorList>
            <person name="Chang Y.-H."/>
            <person name="Paek J."/>
            <person name="Shin Y."/>
        </authorList>
    </citation>
    <scope>NUCLEOTIDE SEQUENCE [LARGE SCALE GENOMIC DNA]</scope>
    <source>
        <strain evidence="4">KCTC 15426</strain>
    </source>
</reference>
<feature type="domain" description="Amidohydrolase-related" evidence="2">
    <location>
        <begin position="5"/>
        <end position="245"/>
    </location>
</feature>
<evidence type="ECO:0000259" key="2">
    <source>
        <dbReference type="Pfam" id="PF04909"/>
    </source>
</evidence>
<dbReference type="SUPFAM" id="SSF51556">
    <property type="entry name" value="Metallo-dependent hydrolases"/>
    <property type="match status" value="1"/>
</dbReference>
<dbReference type="KEGG" id="blau:DQQ01_15635"/>
<dbReference type="AlphaFoldDB" id="A0A2Z4UDY9"/>
<dbReference type="CDD" id="cd01292">
    <property type="entry name" value="metallo-dependent_hydrolases"/>
    <property type="match status" value="1"/>
</dbReference>
<name>A0A2Z4UDY9_9FIRM</name>
<proteinExistence type="predicted"/>
<dbReference type="InterPro" id="IPR006680">
    <property type="entry name" value="Amidohydro-rel"/>
</dbReference>
<dbReference type="Proteomes" id="UP000250003">
    <property type="component" value="Chromosome"/>
</dbReference>
<sequence length="247" mass="28368">MMKIIDVHAHLGDDCVFDHHITEEDLLEGYRGTFVEGAIVQPSLPRFSLKANQEIHDRIARLCENKQMKFWGMASIYPHFTKEEYRQEAYRCIHELGFVALKLTPIGHAVDPESEDGMFVFSVARELGVPVMVHTGTGLPFSQPVKILKAAQKYPDVKIVLAHSGMDWFTHQAILVAEQCPNIYLETTWTGIFQTKEVYQKIGPDRLMFASDHVNNVSVELEKYRQILKPEDMEQVMWKTAKEVFCL</sequence>
<gene>
    <name evidence="3" type="ORF">DQQ01_15635</name>
</gene>
<keyword evidence="3" id="KW-0378">Hydrolase</keyword>
<dbReference type="PANTHER" id="PTHR21240">
    <property type="entry name" value="2-AMINO-3-CARBOXYLMUCONATE-6-SEMIALDEHYDE DECARBOXYLASE"/>
    <property type="match status" value="1"/>
</dbReference>
<dbReference type="Pfam" id="PF04909">
    <property type="entry name" value="Amidohydro_2"/>
    <property type="match status" value="1"/>
</dbReference>
<keyword evidence="4" id="KW-1185">Reference proteome</keyword>
<keyword evidence="1" id="KW-0456">Lyase</keyword>
<evidence type="ECO:0000313" key="4">
    <source>
        <dbReference type="Proteomes" id="UP000250003"/>
    </source>
</evidence>
<evidence type="ECO:0000313" key="3">
    <source>
        <dbReference type="EMBL" id="AWY99315.1"/>
    </source>
</evidence>
<dbReference type="OrthoDB" id="9771932at2"/>
<organism evidence="3 4">
    <name type="scientific">Blautia argi</name>
    <dbReference type="NCBI Taxonomy" id="1912897"/>
    <lineage>
        <taxon>Bacteria</taxon>
        <taxon>Bacillati</taxon>
        <taxon>Bacillota</taxon>
        <taxon>Clostridia</taxon>
        <taxon>Lachnospirales</taxon>
        <taxon>Lachnospiraceae</taxon>
        <taxon>Blautia</taxon>
    </lineage>
</organism>
<dbReference type="InterPro" id="IPR032465">
    <property type="entry name" value="ACMSD"/>
</dbReference>
<dbReference type="GO" id="GO:0016831">
    <property type="term" value="F:carboxy-lyase activity"/>
    <property type="evidence" value="ECO:0007669"/>
    <property type="project" value="InterPro"/>
</dbReference>
<accession>A0A2Z4UDY9</accession>
<dbReference type="GO" id="GO:0016787">
    <property type="term" value="F:hydrolase activity"/>
    <property type="evidence" value="ECO:0007669"/>
    <property type="project" value="UniProtKB-KW"/>
</dbReference>